<dbReference type="Pfam" id="PF08033">
    <property type="entry name" value="Sec23_BS"/>
    <property type="match status" value="1"/>
</dbReference>
<evidence type="ECO:0000259" key="14">
    <source>
        <dbReference type="Pfam" id="PF04815"/>
    </source>
</evidence>
<keyword evidence="1 10" id="KW-0813">Transport</keyword>
<keyword evidence="6 10" id="KW-0653">Protein transport</keyword>
<dbReference type="InterPro" id="IPR006895">
    <property type="entry name" value="Znf_Sec23_Sec24"/>
</dbReference>
<dbReference type="GO" id="GO:0005789">
    <property type="term" value="C:endoplasmic reticulum membrane"/>
    <property type="evidence" value="ECO:0007669"/>
    <property type="project" value="UniProtKB-SubCell"/>
</dbReference>
<keyword evidence="8 10" id="KW-0968">Cytoplasmic vesicle</keyword>
<dbReference type="Pfam" id="PF00626">
    <property type="entry name" value="Gelsolin"/>
    <property type="match status" value="1"/>
</dbReference>
<feature type="domain" description="Sec23/Sec24 beta-sandwich" evidence="15">
    <location>
        <begin position="423"/>
        <end position="523"/>
    </location>
</feature>
<dbReference type="Gene3D" id="3.40.50.410">
    <property type="entry name" value="von Willebrand factor, type A domain"/>
    <property type="match status" value="1"/>
</dbReference>
<feature type="domain" description="Zinc finger Sec23/Sec24-type" evidence="12">
    <location>
        <begin position="53"/>
        <end position="91"/>
    </location>
</feature>
<dbReference type="GO" id="GO:0030127">
    <property type="term" value="C:COPII vesicle coat"/>
    <property type="evidence" value="ECO:0007669"/>
    <property type="project" value="InterPro"/>
</dbReference>
<evidence type="ECO:0000313" key="16">
    <source>
        <dbReference type="EMBL" id="CAD1845474.1"/>
    </source>
</evidence>
<name>A0A6V7QQL9_ANACO</name>
<evidence type="ECO:0000259" key="15">
    <source>
        <dbReference type="Pfam" id="PF08033"/>
    </source>
</evidence>
<comment type="similarity">
    <text evidence="10">Belongs to the SEC23/SEC24 family. SEC23 subfamily.</text>
</comment>
<feature type="domain" description="Sec23/Sec24 helical" evidence="14">
    <location>
        <begin position="535"/>
        <end position="632"/>
    </location>
</feature>
<keyword evidence="2 10" id="KW-0479">Metal-binding</keyword>
<feature type="domain" description="Gelsolin-like" evidence="11">
    <location>
        <begin position="649"/>
        <end position="735"/>
    </location>
</feature>
<reference evidence="16" key="1">
    <citation type="submission" date="2020-07" db="EMBL/GenBank/DDBJ databases">
        <authorList>
            <person name="Lin J."/>
        </authorList>
    </citation>
    <scope>NUCLEOTIDE SEQUENCE</scope>
</reference>
<dbReference type="SUPFAM" id="SSF81995">
    <property type="entry name" value="beta-sandwich domain of Sec23/24"/>
    <property type="match status" value="1"/>
</dbReference>
<dbReference type="FunFam" id="2.60.40.1670:FF:000010">
    <property type="entry name" value="Protein transport protein SEC23"/>
    <property type="match status" value="1"/>
</dbReference>
<dbReference type="CDD" id="cd11287">
    <property type="entry name" value="Sec23_C"/>
    <property type="match status" value="1"/>
</dbReference>
<dbReference type="InterPro" id="IPR037364">
    <property type="entry name" value="Sec23"/>
</dbReference>
<dbReference type="PANTHER" id="PTHR11141">
    <property type="entry name" value="PROTEIN TRANSPORT PROTEIN SEC23"/>
    <property type="match status" value="1"/>
</dbReference>
<evidence type="ECO:0000259" key="12">
    <source>
        <dbReference type="Pfam" id="PF04810"/>
    </source>
</evidence>
<evidence type="ECO:0000256" key="7">
    <source>
        <dbReference type="ARBA" id="ARBA00023136"/>
    </source>
</evidence>
<dbReference type="EMBL" id="CAJEUB010000003">
    <property type="protein sequence ID" value="CAD1845474.1"/>
    <property type="molecule type" value="Genomic_DNA"/>
</dbReference>
<dbReference type="SUPFAM" id="SSF82754">
    <property type="entry name" value="C-terminal, gelsolin-like domain of Sec23/24"/>
    <property type="match status" value="1"/>
</dbReference>
<evidence type="ECO:0000256" key="4">
    <source>
        <dbReference type="ARBA" id="ARBA00022833"/>
    </source>
</evidence>
<dbReference type="InterPro" id="IPR012990">
    <property type="entry name" value="Beta-sandwich_Sec23_24"/>
</dbReference>
<evidence type="ECO:0000256" key="9">
    <source>
        <dbReference type="ARBA" id="ARBA00025471"/>
    </source>
</evidence>
<proteinExistence type="inferred from homology"/>
<dbReference type="GO" id="GO:0008270">
    <property type="term" value="F:zinc ion binding"/>
    <property type="evidence" value="ECO:0007669"/>
    <property type="project" value="InterPro"/>
</dbReference>
<dbReference type="Pfam" id="PF04810">
    <property type="entry name" value="zf-Sec23_Sec24"/>
    <property type="match status" value="1"/>
</dbReference>
<dbReference type="InterPro" id="IPR036180">
    <property type="entry name" value="Gelsolin-like_dom_sf"/>
</dbReference>
<dbReference type="InterPro" id="IPR036174">
    <property type="entry name" value="Znf_Sec23_Sec24_sf"/>
</dbReference>
<dbReference type="InterPro" id="IPR006896">
    <property type="entry name" value="Sec23/24_trunk_dom"/>
</dbReference>
<dbReference type="Pfam" id="PF04815">
    <property type="entry name" value="Sec23_helical"/>
    <property type="match status" value="1"/>
</dbReference>
<dbReference type="SUPFAM" id="SSF82919">
    <property type="entry name" value="Zn-finger domain of Sec23/24"/>
    <property type="match status" value="1"/>
</dbReference>
<evidence type="ECO:0000256" key="6">
    <source>
        <dbReference type="ARBA" id="ARBA00022927"/>
    </source>
</evidence>
<evidence type="ECO:0000256" key="5">
    <source>
        <dbReference type="ARBA" id="ARBA00022892"/>
    </source>
</evidence>
<keyword evidence="7 10" id="KW-0472">Membrane</keyword>
<dbReference type="PANTHER" id="PTHR11141:SF22">
    <property type="entry name" value="PROTEIN TRANSPORT PROTEIN SEC23 G"/>
    <property type="match status" value="1"/>
</dbReference>
<dbReference type="SUPFAM" id="SSF81811">
    <property type="entry name" value="Helical domain of Sec23/24"/>
    <property type="match status" value="1"/>
</dbReference>
<gene>
    <name evidence="16" type="ORF">CB5_LOCUS28685</name>
</gene>
<protein>
    <recommendedName>
        <fullName evidence="10">Protein transport protein SEC23</fullName>
    </recommendedName>
</protein>
<keyword evidence="4 10" id="KW-0862">Zinc</keyword>
<organism evidence="16">
    <name type="scientific">Ananas comosus var. bracteatus</name>
    <name type="common">red pineapple</name>
    <dbReference type="NCBI Taxonomy" id="296719"/>
    <lineage>
        <taxon>Eukaryota</taxon>
        <taxon>Viridiplantae</taxon>
        <taxon>Streptophyta</taxon>
        <taxon>Embryophyta</taxon>
        <taxon>Tracheophyta</taxon>
        <taxon>Spermatophyta</taxon>
        <taxon>Magnoliopsida</taxon>
        <taxon>Liliopsida</taxon>
        <taxon>Poales</taxon>
        <taxon>Bromeliaceae</taxon>
        <taxon>Bromelioideae</taxon>
        <taxon>Ananas</taxon>
    </lineage>
</organism>
<dbReference type="FunFam" id="3.40.20.10:FF:000014">
    <property type="entry name" value="Protein transport protein SEC23"/>
    <property type="match status" value="1"/>
</dbReference>
<sequence length="777" mass="85761">MDFAELEAIEGLRWPWHAWPRSRSDAAALVVPTSVMCAPLAPVADLPVLPYDPLLCARCRAALNPFARVDYPAALWSCPFCLHKNPFPRSYAGIGENNLPAELFPTYSSVEYVLSQNPNPTSHPNGFGLSPSSSSSLGSSASLSGSSAARQLGTAFVFVVDACSAPDELRALKNEILHVVAQLPENSLVGLVSFGAMVWVHDLSFTECSRVSVFSGDRELTSEKIQEFLGIHHHLQYGKPAVPRTTQKQSFLLPVSECEFNITAALEELGSLSACSSGRRPVRATGAAISTAVALLEGSSPSTGGRVMVFTSGPATTGPGMIAESDLGKPIRSHRDLINGNAPFSEKARGFYRHLAQQLSDKSLVLDLFACSLDQVGAAELRHPIEMSGGFMVLAESFESDQFKKCLRHIFNHDGTEHLNMNFDARIDIVTSKEVKICGALGPCMSLRSKNSSVSEKEIGEGGTSSWKMSTLTSRTCIAFIFEVGGERNGEPPTVFFIQFMTRYRHGSGGYRLRVTTAARRWALPRSPEITTGFDQEAAAAVMARLAVHRAERYYARDVIRWLDKMLIRFTSKFGEYVPEDPSTFRLSSNFSLYPQFMYYLRRSQFIDVFNSSPDETAFFRLMLNREGVVGSLIMIQPTLFQYSFDGPPIPVLLDVSSISPDVILLFDSYFYIVIHYGSKIAQWRKLGYHRSPNHENLRKLLEAPEVDAEALMADRVPVPKLIKCDQHGSQARFLLARLNPSVTQKTQLVDGAEVIFTDDVSLQVFIEHLQELAVQG</sequence>
<evidence type="ECO:0000259" key="11">
    <source>
        <dbReference type="Pfam" id="PF00626"/>
    </source>
</evidence>
<dbReference type="Gene3D" id="3.40.20.10">
    <property type="entry name" value="Severin"/>
    <property type="match status" value="1"/>
</dbReference>
<evidence type="ECO:0000256" key="1">
    <source>
        <dbReference type="ARBA" id="ARBA00022448"/>
    </source>
</evidence>
<dbReference type="InterPro" id="IPR037550">
    <property type="entry name" value="Sec23_C"/>
</dbReference>
<evidence type="ECO:0000256" key="10">
    <source>
        <dbReference type="RuleBase" id="RU365030"/>
    </source>
</evidence>
<dbReference type="SUPFAM" id="SSF53300">
    <property type="entry name" value="vWA-like"/>
    <property type="match status" value="1"/>
</dbReference>
<dbReference type="InterPro" id="IPR036465">
    <property type="entry name" value="vWFA_dom_sf"/>
</dbReference>
<dbReference type="AlphaFoldDB" id="A0A6V7QQL9"/>
<evidence type="ECO:0000259" key="13">
    <source>
        <dbReference type="Pfam" id="PF04811"/>
    </source>
</evidence>
<dbReference type="FunFam" id="3.40.50.410:FF:000043">
    <property type="entry name" value="Protein transport protein SEC23"/>
    <property type="match status" value="1"/>
</dbReference>
<dbReference type="Pfam" id="PF04811">
    <property type="entry name" value="Sec23_trunk"/>
    <property type="match status" value="1"/>
</dbReference>
<dbReference type="InterPro" id="IPR029006">
    <property type="entry name" value="ADF-H/Gelsolin-like_dom_sf"/>
</dbReference>
<evidence type="ECO:0000256" key="2">
    <source>
        <dbReference type="ARBA" id="ARBA00022723"/>
    </source>
</evidence>
<dbReference type="InterPro" id="IPR006900">
    <property type="entry name" value="Sec23/24_helical_dom"/>
</dbReference>
<evidence type="ECO:0000256" key="8">
    <source>
        <dbReference type="ARBA" id="ARBA00023329"/>
    </source>
</evidence>
<keyword evidence="10" id="KW-0963">Cytoplasm</keyword>
<dbReference type="GO" id="GO:0090110">
    <property type="term" value="P:COPII-coated vesicle cargo loading"/>
    <property type="evidence" value="ECO:0007669"/>
    <property type="project" value="TreeGrafter"/>
</dbReference>
<dbReference type="GO" id="GO:0005096">
    <property type="term" value="F:GTPase activator activity"/>
    <property type="evidence" value="ECO:0007669"/>
    <property type="project" value="TreeGrafter"/>
</dbReference>
<dbReference type="FunFam" id="2.30.30.380:FF:000001">
    <property type="entry name" value="Protein transport protein SEC23"/>
    <property type="match status" value="1"/>
</dbReference>
<evidence type="ECO:0000256" key="3">
    <source>
        <dbReference type="ARBA" id="ARBA00022824"/>
    </source>
</evidence>
<dbReference type="Gene3D" id="1.20.120.730">
    <property type="entry name" value="Sec23/Sec24 helical domain"/>
    <property type="match status" value="1"/>
</dbReference>
<feature type="domain" description="Sec23/Sec24 trunk" evidence="13">
    <location>
        <begin position="154"/>
        <end position="407"/>
    </location>
</feature>
<comment type="function">
    <text evidence="9 10">Component of the coat protein complex II (COPII) which promotes the formation of transport vesicles from the endoplasmic reticulum (ER). The coat has two main functions, the physical deformation of the endoplasmic reticulum membrane into vesicles and the selection of cargo molecules.</text>
</comment>
<dbReference type="InterPro" id="IPR007123">
    <property type="entry name" value="Gelsolin-like_dom"/>
</dbReference>
<dbReference type="Gene3D" id="2.30.30.380">
    <property type="entry name" value="Zn-finger domain of Sec23/24"/>
    <property type="match status" value="1"/>
</dbReference>
<keyword evidence="5 10" id="KW-0931">ER-Golgi transport</keyword>
<comment type="subcellular location">
    <subcellularLocation>
        <location evidence="10">Cytoplasmic vesicle</location>
        <location evidence="10">COPII-coated vesicle membrane</location>
        <topology evidence="10">Peripheral membrane protein</topology>
        <orientation evidence="10">Cytoplasmic side</orientation>
    </subcellularLocation>
    <subcellularLocation>
        <location evidence="10">Endoplasmic reticulum membrane</location>
        <topology evidence="10">Peripheral membrane protein</topology>
        <orientation evidence="10">Cytoplasmic side</orientation>
    </subcellularLocation>
</comment>
<keyword evidence="3 10" id="KW-0256">Endoplasmic reticulum</keyword>
<dbReference type="GO" id="GO:0070971">
    <property type="term" value="C:endoplasmic reticulum exit site"/>
    <property type="evidence" value="ECO:0007669"/>
    <property type="project" value="TreeGrafter"/>
</dbReference>
<dbReference type="InterPro" id="IPR036175">
    <property type="entry name" value="Sec23/24_helical_dom_sf"/>
</dbReference>
<dbReference type="Gene3D" id="2.60.40.1670">
    <property type="entry name" value="beta-sandwich domain of Sec23/24"/>
    <property type="match status" value="1"/>
</dbReference>
<dbReference type="GO" id="GO:0006886">
    <property type="term" value="P:intracellular protein transport"/>
    <property type="evidence" value="ECO:0007669"/>
    <property type="project" value="InterPro"/>
</dbReference>
<accession>A0A6V7QQL9</accession>